<name>A0ABN9SJR9_9DINO</name>
<dbReference type="Proteomes" id="UP001189429">
    <property type="component" value="Unassembled WGS sequence"/>
</dbReference>
<gene>
    <name evidence="1" type="ORF">PCOR1329_LOCUS30171</name>
</gene>
<evidence type="ECO:0000313" key="2">
    <source>
        <dbReference type="Proteomes" id="UP001189429"/>
    </source>
</evidence>
<proteinExistence type="predicted"/>
<comment type="caution">
    <text evidence="1">The sequence shown here is derived from an EMBL/GenBank/DDBJ whole genome shotgun (WGS) entry which is preliminary data.</text>
</comment>
<keyword evidence="2" id="KW-1185">Reference proteome</keyword>
<sequence>MLQLVWGAARAVQRIYLRVRSERRRKPVKRGGEVLLGKKGIKTKSASEVGKKKVDYFRGKDFKKFLLENETLLKKKCMAALNSALEGKHPLTDKDASRGALMAVHAAAGLAAAGGQRASARLLRAAEGLIRTAIADLGMQPAPPASTDDPMESDEWADELPLLRWRAAGLAGRLGLPTERIPSLGPVELHAMVGHLEQMLAQRGETG</sequence>
<accession>A0ABN9SJR9</accession>
<organism evidence="1 2">
    <name type="scientific">Prorocentrum cordatum</name>
    <dbReference type="NCBI Taxonomy" id="2364126"/>
    <lineage>
        <taxon>Eukaryota</taxon>
        <taxon>Sar</taxon>
        <taxon>Alveolata</taxon>
        <taxon>Dinophyceae</taxon>
        <taxon>Prorocentrales</taxon>
        <taxon>Prorocentraceae</taxon>
        <taxon>Prorocentrum</taxon>
    </lineage>
</organism>
<protein>
    <submittedName>
        <fullName evidence="1">Uncharacterized protein</fullName>
    </submittedName>
</protein>
<dbReference type="EMBL" id="CAUYUJ010011536">
    <property type="protein sequence ID" value="CAK0831967.1"/>
    <property type="molecule type" value="Genomic_DNA"/>
</dbReference>
<evidence type="ECO:0000313" key="1">
    <source>
        <dbReference type="EMBL" id="CAK0831967.1"/>
    </source>
</evidence>
<reference evidence="1" key="1">
    <citation type="submission" date="2023-10" db="EMBL/GenBank/DDBJ databases">
        <authorList>
            <person name="Chen Y."/>
            <person name="Shah S."/>
            <person name="Dougan E. K."/>
            <person name="Thang M."/>
            <person name="Chan C."/>
        </authorList>
    </citation>
    <scope>NUCLEOTIDE SEQUENCE [LARGE SCALE GENOMIC DNA]</scope>
</reference>